<dbReference type="InterPro" id="IPR015273">
    <property type="entry name" value="Cys-tRNA-synt_Ia_DALR"/>
</dbReference>
<dbReference type="InterPro" id="IPR032678">
    <property type="entry name" value="tRNA-synt_1_cat_dom"/>
</dbReference>
<comment type="similarity">
    <text evidence="2 13">Belongs to the class-I aminoacyl-tRNA synthetase family.</text>
</comment>
<dbReference type="SUPFAM" id="SSF52374">
    <property type="entry name" value="Nucleotidylyl transferase"/>
    <property type="match status" value="1"/>
</dbReference>
<evidence type="ECO:0000259" key="14">
    <source>
        <dbReference type="SMART" id="SM00840"/>
    </source>
</evidence>
<feature type="binding site" evidence="13">
    <location>
        <position position="27"/>
    </location>
    <ligand>
        <name>Zn(2+)</name>
        <dbReference type="ChEBI" id="CHEBI:29105"/>
    </ligand>
</feature>
<evidence type="ECO:0000256" key="13">
    <source>
        <dbReference type="HAMAP-Rule" id="MF_00041"/>
    </source>
</evidence>
<proteinExistence type="inferred from homology"/>
<evidence type="ECO:0000256" key="7">
    <source>
        <dbReference type="ARBA" id="ARBA00022741"/>
    </source>
</evidence>
<keyword evidence="9 13" id="KW-0067">ATP-binding</keyword>
<comment type="catalytic activity">
    <reaction evidence="12 13">
        <text>tRNA(Cys) + L-cysteine + ATP = L-cysteinyl-tRNA(Cys) + AMP + diphosphate</text>
        <dbReference type="Rhea" id="RHEA:17773"/>
        <dbReference type="Rhea" id="RHEA-COMP:9661"/>
        <dbReference type="Rhea" id="RHEA-COMP:9679"/>
        <dbReference type="ChEBI" id="CHEBI:30616"/>
        <dbReference type="ChEBI" id="CHEBI:33019"/>
        <dbReference type="ChEBI" id="CHEBI:35235"/>
        <dbReference type="ChEBI" id="CHEBI:78442"/>
        <dbReference type="ChEBI" id="CHEBI:78517"/>
        <dbReference type="ChEBI" id="CHEBI:456215"/>
        <dbReference type="EC" id="6.1.1.16"/>
    </reaction>
</comment>
<evidence type="ECO:0000256" key="9">
    <source>
        <dbReference type="ARBA" id="ARBA00022840"/>
    </source>
</evidence>
<dbReference type="GO" id="GO:0004817">
    <property type="term" value="F:cysteine-tRNA ligase activity"/>
    <property type="evidence" value="ECO:0007669"/>
    <property type="project" value="UniProtKB-UniRule"/>
</dbReference>
<dbReference type="SMART" id="SM00840">
    <property type="entry name" value="DALR_2"/>
    <property type="match status" value="1"/>
</dbReference>
<dbReference type="Pfam" id="PF23493">
    <property type="entry name" value="CysS_C"/>
    <property type="match status" value="1"/>
</dbReference>
<name>A0AAE3DGP1_9FIRM</name>
<keyword evidence="5 13" id="KW-0436">Ligase</keyword>
<dbReference type="Pfam" id="PF09190">
    <property type="entry name" value="DALR_2"/>
    <property type="match status" value="1"/>
</dbReference>
<comment type="caution">
    <text evidence="15">The sequence shown here is derived from an EMBL/GenBank/DDBJ whole genome shotgun (WGS) entry which is preliminary data.</text>
</comment>
<dbReference type="CDD" id="cd00672">
    <property type="entry name" value="CysRS_core"/>
    <property type="match status" value="1"/>
</dbReference>
<dbReference type="GO" id="GO:0008270">
    <property type="term" value="F:zinc ion binding"/>
    <property type="evidence" value="ECO:0007669"/>
    <property type="project" value="UniProtKB-UniRule"/>
</dbReference>
<keyword evidence="16" id="KW-1185">Reference proteome</keyword>
<feature type="domain" description="Cysteinyl-tRNA synthetase class Ia DALR" evidence="14">
    <location>
        <begin position="358"/>
        <end position="411"/>
    </location>
</feature>
<sequence>MYLYNSATHRKEEFKTHTPGHVEMYTCGPTVYHFAHIGNLRSYIMEDVLEKYLRYAGYSVNRVMNITDVGHLTSDADQGEDKMLKGARREHKTVMEIAQYYTDAFFEDCRKLNIKRPDVVQPATGLIDDYIRIITRLLDTGYAYVAGGNVYFDTSKLERYYIFNDHNEEDLAVGVREGVEEDTNKRNRNDFVLWFTKSKFEDQALKWDSPWGVGYPGWHIECSGISMKYNGEYLDLHCGGIDNAFPHHTNEIAQSESYLGHPWCPQWCHVAHLNTEGGKMSKSKGEFLTVSLLEQKGYDPLAYRFFCLQSHYRKSLVFTWENLDNAVAAYNKLLSKIAALTPGKGDVDPAALEELKARFTKAMDNDLNTSMAVTVLYDVLKARTTDATKLAALDSFDQVLGLKLTEKAASLRKTQAAAPAAGGFTVVCEDGGQDPQVEALIRARADAKKAKNFAEADRIRDELKAQGVEITDVPGGVRWKRA</sequence>
<dbReference type="InterPro" id="IPR009080">
    <property type="entry name" value="tRNAsynth_Ia_anticodon-bd"/>
</dbReference>
<comment type="cofactor">
    <cofactor evidence="13">
        <name>Zn(2+)</name>
        <dbReference type="ChEBI" id="CHEBI:29105"/>
    </cofactor>
    <text evidence="13">Binds 1 zinc ion per subunit.</text>
</comment>
<feature type="binding site" evidence="13">
    <location>
        <position position="282"/>
    </location>
    <ligand>
        <name>ATP</name>
        <dbReference type="ChEBI" id="CHEBI:30616"/>
    </ligand>
</feature>
<dbReference type="EC" id="6.1.1.16" evidence="13"/>
<comment type="subcellular location">
    <subcellularLocation>
        <location evidence="1 13">Cytoplasm</location>
    </subcellularLocation>
</comment>
<feature type="binding site" evidence="13">
    <location>
        <position position="222"/>
    </location>
    <ligand>
        <name>Zn(2+)</name>
        <dbReference type="ChEBI" id="CHEBI:29105"/>
    </ligand>
</feature>
<keyword evidence="7 13" id="KW-0547">Nucleotide-binding</keyword>
<dbReference type="InterPro" id="IPR014729">
    <property type="entry name" value="Rossmann-like_a/b/a_fold"/>
</dbReference>
<dbReference type="GO" id="GO:0005524">
    <property type="term" value="F:ATP binding"/>
    <property type="evidence" value="ECO:0007669"/>
    <property type="project" value="UniProtKB-UniRule"/>
</dbReference>
<protein>
    <recommendedName>
        <fullName evidence="13">Cysteine--tRNA ligase</fullName>
        <ecNumber evidence="13">6.1.1.16</ecNumber>
    </recommendedName>
    <alternativeName>
        <fullName evidence="13">Cysteinyl-tRNA synthetase</fullName>
        <shortName evidence="13">CysRS</shortName>
    </alternativeName>
</protein>
<comment type="subunit">
    <text evidence="3 13">Monomer.</text>
</comment>
<evidence type="ECO:0000256" key="1">
    <source>
        <dbReference type="ARBA" id="ARBA00004496"/>
    </source>
</evidence>
<keyword evidence="11 13" id="KW-0030">Aminoacyl-tRNA synthetase</keyword>
<evidence type="ECO:0000256" key="3">
    <source>
        <dbReference type="ARBA" id="ARBA00011245"/>
    </source>
</evidence>
<feature type="binding site" evidence="13">
    <location>
        <position position="247"/>
    </location>
    <ligand>
        <name>Zn(2+)</name>
        <dbReference type="ChEBI" id="CHEBI:29105"/>
    </ligand>
</feature>
<evidence type="ECO:0000256" key="12">
    <source>
        <dbReference type="ARBA" id="ARBA00047398"/>
    </source>
</evidence>
<evidence type="ECO:0000256" key="5">
    <source>
        <dbReference type="ARBA" id="ARBA00022598"/>
    </source>
</evidence>
<dbReference type="InterPro" id="IPR015803">
    <property type="entry name" value="Cys-tRNA-ligase"/>
</dbReference>
<evidence type="ECO:0000256" key="4">
    <source>
        <dbReference type="ARBA" id="ARBA00022490"/>
    </source>
</evidence>
<dbReference type="AlphaFoldDB" id="A0AAE3DGP1"/>
<dbReference type="EMBL" id="JAJEPW010000066">
    <property type="protein sequence ID" value="MCC2130731.1"/>
    <property type="molecule type" value="Genomic_DNA"/>
</dbReference>
<dbReference type="HAMAP" id="MF_00041">
    <property type="entry name" value="Cys_tRNA_synth"/>
    <property type="match status" value="1"/>
</dbReference>
<evidence type="ECO:0000256" key="8">
    <source>
        <dbReference type="ARBA" id="ARBA00022833"/>
    </source>
</evidence>
<keyword evidence="8 13" id="KW-0862">Zinc</keyword>
<keyword evidence="4 13" id="KW-0963">Cytoplasm</keyword>
<dbReference type="PRINTS" id="PR00983">
    <property type="entry name" value="TRNASYNTHCYS"/>
</dbReference>
<evidence type="ECO:0000256" key="10">
    <source>
        <dbReference type="ARBA" id="ARBA00022917"/>
    </source>
</evidence>
<dbReference type="InterPro" id="IPR024909">
    <property type="entry name" value="Cys-tRNA/MSH_ligase"/>
</dbReference>
<dbReference type="Pfam" id="PF01406">
    <property type="entry name" value="tRNA-synt_1e"/>
    <property type="match status" value="1"/>
</dbReference>
<organism evidence="15 16">
    <name type="scientific">Brotocaccenecus cirricatena</name>
    <dbReference type="NCBI Taxonomy" id="3064195"/>
    <lineage>
        <taxon>Bacteria</taxon>
        <taxon>Bacillati</taxon>
        <taxon>Bacillota</taxon>
        <taxon>Clostridia</taxon>
        <taxon>Eubacteriales</taxon>
        <taxon>Oscillospiraceae</taxon>
        <taxon>Brotocaccenecus</taxon>
    </lineage>
</organism>
<reference evidence="15" key="1">
    <citation type="submission" date="2021-10" db="EMBL/GenBank/DDBJ databases">
        <title>Anaerobic single-cell dispensing facilitates the cultivation of human gut bacteria.</title>
        <authorList>
            <person name="Afrizal A."/>
        </authorList>
    </citation>
    <scope>NUCLEOTIDE SEQUENCE</scope>
    <source>
        <strain evidence="15">CLA-AA-H272</strain>
    </source>
</reference>
<evidence type="ECO:0000313" key="16">
    <source>
        <dbReference type="Proteomes" id="UP001199319"/>
    </source>
</evidence>
<feature type="binding site" evidence="13">
    <location>
        <position position="251"/>
    </location>
    <ligand>
        <name>Zn(2+)</name>
        <dbReference type="ChEBI" id="CHEBI:29105"/>
    </ligand>
</feature>
<dbReference type="NCBIfam" id="TIGR00435">
    <property type="entry name" value="cysS"/>
    <property type="match status" value="1"/>
</dbReference>
<dbReference type="PANTHER" id="PTHR10890">
    <property type="entry name" value="CYSTEINYL-TRNA SYNTHETASE"/>
    <property type="match status" value="1"/>
</dbReference>
<keyword evidence="10 13" id="KW-0648">Protein biosynthesis</keyword>
<gene>
    <name evidence="13 15" type="primary">cysS</name>
    <name evidence="15" type="ORF">LKD37_14635</name>
</gene>
<feature type="short sequence motif" description="'HIGH' region" evidence="13">
    <location>
        <begin position="29"/>
        <end position="39"/>
    </location>
</feature>
<dbReference type="Gene3D" id="3.40.50.620">
    <property type="entry name" value="HUPs"/>
    <property type="match status" value="1"/>
</dbReference>
<evidence type="ECO:0000313" key="15">
    <source>
        <dbReference type="EMBL" id="MCC2130731.1"/>
    </source>
</evidence>
<dbReference type="GO" id="GO:0006423">
    <property type="term" value="P:cysteinyl-tRNA aminoacylation"/>
    <property type="evidence" value="ECO:0007669"/>
    <property type="project" value="UniProtKB-UniRule"/>
</dbReference>
<accession>A0AAE3DGP1</accession>
<dbReference type="Gene3D" id="1.20.120.1910">
    <property type="entry name" value="Cysteine-tRNA ligase, C-terminal anti-codon recognition domain"/>
    <property type="match status" value="1"/>
</dbReference>
<dbReference type="GO" id="GO:0005829">
    <property type="term" value="C:cytosol"/>
    <property type="evidence" value="ECO:0007669"/>
    <property type="project" value="TreeGrafter"/>
</dbReference>
<dbReference type="RefSeq" id="WP_302929880.1">
    <property type="nucleotide sequence ID" value="NZ_JAJEPW010000066.1"/>
</dbReference>
<feature type="short sequence motif" description="'KMSKS' region" evidence="13">
    <location>
        <begin position="279"/>
        <end position="283"/>
    </location>
</feature>
<dbReference type="Proteomes" id="UP001199319">
    <property type="component" value="Unassembled WGS sequence"/>
</dbReference>
<dbReference type="InterPro" id="IPR056411">
    <property type="entry name" value="CysS_C"/>
</dbReference>
<dbReference type="PANTHER" id="PTHR10890:SF3">
    <property type="entry name" value="CYSTEINE--TRNA LIGASE, CYTOPLASMIC"/>
    <property type="match status" value="1"/>
</dbReference>
<evidence type="ECO:0000256" key="2">
    <source>
        <dbReference type="ARBA" id="ARBA00005594"/>
    </source>
</evidence>
<evidence type="ECO:0000256" key="6">
    <source>
        <dbReference type="ARBA" id="ARBA00022723"/>
    </source>
</evidence>
<keyword evidence="6 13" id="KW-0479">Metal-binding</keyword>
<dbReference type="SUPFAM" id="SSF47323">
    <property type="entry name" value="Anticodon-binding domain of a subclass of class I aminoacyl-tRNA synthetases"/>
    <property type="match status" value="1"/>
</dbReference>
<evidence type="ECO:0000256" key="11">
    <source>
        <dbReference type="ARBA" id="ARBA00023146"/>
    </source>
</evidence>